<dbReference type="KEGG" id="api:107885652"/>
<reference evidence="2" key="1">
    <citation type="submission" date="2010-06" db="EMBL/GenBank/DDBJ databases">
        <authorList>
            <person name="Jiang H."/>
            <person name="Abraham K."/>
            <person name="Ali S."/>
            <person name="Alsbrooks S.L."/>
            <person name="Anim B.N."/>
            <person name="Anosike U.S."/>
            <person name="Attaway T."/>
            <person name="Bandaranaike D.P."/>
            <person name="Battles P.K."/>
            <person name="Bell S.N."/>
            <person name="Bell A.V."/>
            <person name="Beltran B."/>
            <person name="Bickham C."/>
            <person name="Bustamante Y."/>
            <person name="Caleb T."/>
            <person name="Canada A."/>
            <person name="Cardenas V."/>
            <person name="Carter K."/>
            <person name="Chacko J."/>
            <person name="Chandrabose M.N."/>
            <person name="Chavez D."/>
            <person name="Chavez A."/>
            <person name="Chen L."/>
            <person name="Chu H.-S."/>
            <person name="Claassen K.J."/>
            <person name="Cockrell R."/>
            <person name="Collins M."/>
            <person name="Cooper J.A."/>
            <person name="Cree A."/>
            <person name="Curry S.M."/>
            <person name="Da Y."/>
            <person name="Dao M.D."/>
            <person name="Das B."/>
            <person name="Davila M.-L."/>
            <person name="Davy-Carroll L."/>
            <person name="Denson S."/>
            <person name="Dinh H."/>
            <person name="Ebong V.E."/>
            <person name="Edwards J.R."/>
            <person name="Egan A."/>
            <person name="El-Daye J."/>
            <person name="Escobedo L."/>
            <person name="Fernandez S."/>
            <person name="Fernando P.R."/>
            <person name="Flagg N."/>
            <person name="Forbes L.D."/>
            <person name="Fowler R.G."/>
            <person name="Fu Q."/>
            <person name="Gabisi R.A."/>
            <person name="Ganer J."/>
            <person name="Garbino Pronczuk A."/>
            <person name="Garcia R.M."/>
            <person name="Garner T."/>
            <person name="Garrett T.E."/>
            <person name="Gonzalez D.A."/>
            <person name="Hamid H."/>
            <person name="Hawkins E.S."/>
            <person name="Hirani K."/>
            <person name="Hogues M.E."/>
            <person name="Hollins B."/>
            <person name="Hsiao C.-H."/>
            <person name="Jabil R."/>
            <person name="James M.L."/>
            <person name="Jhangiani S.N."/>
            <person name="Johnson B."/>
            <person name="Johnson Q."/>
            <person name="Joshi V."/>
            <person name="Kalu J.B."/>
            <person name="Kam C."/>
            <person name="Kashfia A."/>
            <person name="Keebler J."/>
            <person name="Kisamo H."/>
            <person name="Kovar C.L."/>
            <person name="Lago L.A."/>
            <person name="Lai C.-Y."/>
            <person name="Laidlaw J."/>
            <person name="Lara F."/>
            <person name="Le T.-K."/>
            <person name="Lee S.L."/>
            <person name="Legall F.H."/>
            <person name="Lemon S.J."/>
            <person name="Lewis L.R."/>
            <person name="Li B."/>
            <person name="Liu Y."/>
            <person name="Liu Y.-S."/>
            <person name="Lopez J."/>
            <person name="Lozado R.J."/>
            <person name="Lu J."/>
            <person name="Madu R.C."/>
            <person name="Maheshwari M."/>
            <person name="Maheshwari R."/>
            <person name="Malloy K."/>
            <person name="Martinez E."/>
            <person name="Mathew T."/>
            <person name="Mercado I.C."/>
            <person name="Mercado C."/>
            <person name="Meyer B."/>
            <person name="Montgomery K."/>
            <person name="Morgan M.B."/>
            <person name="Munidasa M."/>
            <person name="Nazareth L.V."/>
            <person name="Nelson J."/>
            <person name="Ng B.M."/>
            <person name="Nguyen N.B."/>
            <person name="Nguyen P.Q."/>
            <person name="Nguyen T."/>
            <person name="Obregon M."/>
            <person name="Okwuonu G.O."/>
            <person name="Onwere C.G."/>
            <person name="Orozco G."/>
            <person name="Parra A."/>
            <person name="Patel S."/>
            <person name="Patil S."/>
            <person name="Perez A."/>
            <person name="Perez Y."/>
            <person name="Pham C."/>
            <person name="Primus E.L."/>
            <person name="Pu L.-L."/>
            <person name="Puazo M."/>
            <person name="Qin X."/>
            <person name="Quiroz J.B."/>
            <person name="Reese J."/>
            <person name="Richards S."/>
            <person name="Rives C.M."/>
            <person name="Robberts R."/>
            <person name="Ruiz S.J."/>
            <person name="Ruiz M.J."/>
            <person name="Santibanez J."/>
            <person name="Schneider B.W."/>
            <person name="Sisson I."/>
            <person name="Smith M."/>
            <person name="Sodergren E."/>
            <person name="Song X.-Z."/>
            <person name="Song B.B."/>
            <person name="Summersgill H."/>
            <person name="Thelus R."/>
            <person name="Thornton R.D."/>
            <person name="Trejos Z.Y."/>
            <person name="Usmani K."/>
            <person name="Vattathil S."/>
            <person name="Villasana D."/>
            <person name="Walker D.L."/>
            <person name="Wang S."/>
            <person name="Wang K."/>
            <person name="White C.S."/>
            <person name="Williams A.C."/>
            <person name="Williamson J."/>
            <person name="Wilson K."/>
            <person name="Woghiren I.O."/>
            <person name="Woodworth J.R."/>
            <person name="Worley K.C."/>
            <person name="Wright R.A."/>
            <person name="Wu W."/>
            <person name="Young L."/>
            <person name="Zhang L."/>
            <person name="Zhang J."/>
            <person name="Zhu Y."/>
            <person name="Muzny D.M."/>
            <person name="Weinstock G."/>
            <person name="Gibbs R.A."/>
        </authorList>
    </citation>
    <scope>NUCLEOTIDE SEQUENCE [LARGE SCALE GENOMIC DNA]</scope>
    <source>
        <strain evidence="2">LSR1</strain>
    </source>
</reference>
<dbReference type="EnsemblMetazoa" id="XM_029492566.1">
    <property type="protein sequence ID" value="XP_029348426.1"/>
    <property type="gene ID" value="LOC107885652"/>
</dbReference>
<protein>
    <submittedName>
        <fullName evidence="1">Uncharacterized protein</fullName>
    </submittedName>
</protein>
<organism evidence="1 2">
    <name type="scientific">Acyrthosiphon pisum</name>
    <name type="common">Pea aphid</name>
    <dbReference type="NCBI Taxonomy" id="7029"/>
    <lineage>
        <taxon>Eukaryota</taxon>
        <taxon>Metazoa</taxon>
        <taxon>Ecdysozoa</taxon>
        <taxon>Arthropoda</taxon>
        <taxon>Hexapoda</taxon>
        <taxon>Insecta</taxon>
        <taxon>Pterygota</taxon>
        <taxon>Neoptera</taxon>
        <taxon>Paraneoptera</taxon>
        <taxon>Hemiptera</taxon>
        <taxon>Sternorrhyncha</taxon>
        <taxon>Aphidomorpha</taxon>
        <taxon>Aphidoidea</taxon>
        <taxon>Aphididae</taxon>
        <taxon>Macrosiphini</taxon>
        <taxon>Acyrthosiphon</taxon>
    </lineage>
</organism>
<accession>A0A8R2JWZ4</accession>
<sequence>MTERDVQLRLDGDMQLVESIDTTDFVIDFLGRKSISIGLDPSKDFNVSIRIIAPSRQLVESIDTTEFVIDFLGRKSISIGLDPSKDFNVSIRIIAPSRFVCITADFLRRLYSLMGHILSIITDPPVKSREKLLLRDETITLSKISYRGDNMLVIESHHQQGRRVLLSRRNLLKLQDMQWIINEVIAQKSNIVRHMVMGQTDLMATYLYANVPVEKSSSVEEITAIICNIHSDLSTLNIVPKNEYSFTNQIKLFAHKQLAECWHKKMRENSTDYPIDDDAAAATADVIEWPIRLEEIDGSAMFSYTNY</sequence>
<dbReference type="AlphaFoldDB" id="A0A8R2JWZ4"/>
<dbReference type="Proteomes" id="UP000007819">
    <property type="component" value="Unassembled WGS sequence"/>
</dbReference>
<dbReference type="GeneID" id="107885652"/>
<proteinExistence type="predicted"/>
<evidence type="ECO:0000313" key="2">
    <source>
        <dbReference type="Proteomes" id="UP000007819"/>
    </source>
</evidence>
<name>A0A8R2JWZ4_ACYPI</name>
<dbReference type="OrthoDB" id="6585878at2759"/>
<dbReference type="RefSeq" id="XP_029348426.1">
    <property type="nucleotide sequence ID" value="XM_029492566.1"/>
</dbReference>
<reference evidence="1" key="2">
    <citation type="submission" date="2022-06" db="UniProtKB">
        <authorList>
            <consortium name="EnsemblMetazoa"/>
        </authorList>
    </citation>
    <scope>IDENTIFICATION</scope>
</reference>
<evidence type="ECO:0000313" key="1">
    <source>
        <dbReference type="EnsemblMetazoa" id="XP_029348426.1"/>
    </source>
</evidence>
<keyword evidence="2" id="KW-1185">Reference proteome</keyword>